<dbReference type="PANTHER" id="PTHR24320">
    <property type="entry name" value="RETINOL DEHYDROGENASE"/>
    <property type="match status" value="1"/>
</dbReference>
<dbReference type="InterPro" id="IPR002347">
    <property type="entry name" value="SDR_fam"/>
</dbReference>
<dbReference type="Gene3D" id="3.40.50.720">
    <property type="entry name" value="NAD(P)-binding Rossmann-like Domain"/>
    <property type="match status" value="1"/>
</dbReference>
<comment type="similarity">
    <text evidence="1">Belongs to the short-chain dehydrogenases/reductases (SDR) family.</text>
</comment>
<dbReference type="InterPro" id="IPR036291">
    <property type="entry name" value="NAD(P)-bd_dom_sf"/>
</dbReference>
<dbReference type="SUPFAM" id="SSF51735">
    <property type="entry name" value="NAD(P)-binding Rossmann-fold domains"/>
    <property type="match status" value="1"/>
</dbReference>
<sequence>MARILITGSTDGFGLEAARQLVQGNHTVYLHARSQERADDVKAKCPGAAGVLIADLTSMEETRKLAEEANAIGAFDAVILNAGLLYGPFRKTPDTGVPAMVFVNVIAHYILACLLKRPKRLVFVTSILRREANTNVKDIFWLERGEKEFQDFPAYCDSKFHVVLLANAVARRFDDVSVTAVHPGWVPTKLAGQGAPGKLEDGVETYVMLAEGDYDQSLTGVYFDPKRKMGEPLAVTADQDLQEAVVKVCEDVTSLKLFRVNALAVHTMVGNPWHDIF</sequence>
<comment type="caution">
    <text evidence="3">The sequence shown here is derived from an EMBL/GenBank/DDBJ whole genome shotgun (WGS) entry which is preliminary data.</text>
</comment>
<accession>A0A4Q4TI08</accession>
<dbReference type="OrthoDB" id="191139at2759"/>
<dbReference type="GO" id="GO:0016491">
    <property type="term" value="F:oxidoreductase activity"/>
    <property type="evidence" value="ECO:0007669"/>
    <property type="project" value="UniProtKB-KW"/>
</dbReference>
<reference evidence="3 4" key="1">
    <citation type="submission" date="2018-06" db="EMBL/GenBank/DDBJ databases">
        <title>Complete Genomes of Monosporascus.</title>
        <authorList>
            <person name="Robinson A.J."/>
            <person name="Natvig D.O."/>
        </authorList>
    </citation>
    <scope>NUCLEOTIDE SEQUENCE [LARGE SCALE GENOMIC DNA]</scope>
    <source>
        <strain evidence="3 4">CBS 110550</strain>
    </source>
</reference>
<proteinExistence type="inferred from homology"/>
<name>A0A4Q4TI08_9PEZI</name>
<dbReference type="PRINTS" id="PR00081">
    <property type="entry name" value="GDHRDH"/>
</dbReference>
<dbReference type="AlphaFoldDB" id="A0A4Q4TI08"/>
<dbReference type="Pfam" id="PF00106">
    <property type="entry name" value="adh_short"/>
    <property type="match status" value="1"/>
</dbReference>
<dbReference type="Proteomes" id="UP000293360">
    <property type="component" value="Unassembled WGS sequence"/>
</dbReference>
<keyword evidence="4" id="KW-1185">Reference proteome</keyword>
<protein>
    <submittedName>
        <fullName evidence="3">Uncharacterized protein</fullName>
    </submittedName>
</protein>
<dbReference type="EMBL" id="QJNU01000189">
    <property type="protein sequence ID" value="RYP04943.1"/>
    <property type="molecule type" value="Genomic_DNA"/>
</dbReference>
<keyword evidence="2" id="KW-0560">Oxidoreductase</keyword>
<evidence type="ECO:0000256" key="1">
    <source>
        <dbReference type="ARBA" id="ARBA00006484"/>
    </source>
</evidence>
<organism evidence="3 4">
    <name type="scientific">Monosporascus ibericus</name>
    <dbReference type="NCBI Taxonomy" id="155417"/>
    <lineage>
        <taxon>Eukaryota</taxon>
        <taxon>Fungi</taxon>
        <taxon>Dikarya</taxon>
        <taxon>Ascomycota</taxon>
        <taxon>Pezizomycotina</taxon>
        <taxon>Sordariomycetes</taxon>
        <taxon>Xylariomycetidae</taxon>
        <taxon>Xylariales</taxon>
        <taxon>Xylariales incertae sedis</taxon>
        <taxon>Monosporascus</taxon>
    </lineage>
</organism>
<evidence type="ECO:0000256" key="2">
    <source>
        <dbReference type="ARBA" id="ARBA00023002"/>
    </source>
</evidence>
<dbReference type="STRING" id="155417.A0A4Q4TI08"/>
<gene>
    <name evidence="3" type="ORF">DL764_004155</name>
</gene>
<dbReference type="PANTHER" id="PTHR24320:SF274">
    <property type="entry name" value="CHAIN DEHYDROGENASE, PUTATIVE (AFU_ORTHOLOGUE AFUA_4G00440)-RELATED"/>
    <property type="match status" value="1"/>
</dbReference>
<evidence type="ECO:0000313" key="3">
    <source>
        <dbReference type="EMBL" id="RYP04943.1"/>
    </source>
</evidence>
<evidence type="ECO:0000313" key="4">
    <source>
        <dbReference type="Proteomes" id="UP000293360"/>
    </source>
</evidence>